<dbReference type="InterPro" id="IPR021740">
    <property type="entry name" value="Velvet"/>
</dbReference>
<dbReference type="PANTHER" id="PTHR33572:SF15">
    <property type="entry name" value="VELVET DOMAIN-CONTAINING PROTEIN"/>
    <property type="match status" value="1"/>
</dbReference>
<dbReference type="Pfam" id="PF11754">
    <property type="entry name" value="Velvet"/>
    <property type="match status" value="1"/>
</dbReference>
<evidence type="ECO:0000256" key="3">
    <source>
        <dbReference type="ARBA" id="ARBA00023163"/>
    </source>
</evidence>
<dbReference type="Proteomes" id="UP000279236">
    <property type="component" value="Unassembled WGS sequence"/>
</dbReference>
<evidence type="ECO:0000256" key="2">
    <source>
        <dbReference type="ARBA" id="ARBA00023015"/>
    </source>
</evidence>
<dbReference type="OrthoDB" id="3056235at2759"/>
<dbReference type="RefSeq" id="XP_028475462.1">
    <property type="nucleotide sequence ID" value="XM_028624390.1"/>
</dbReference>
<dbReference type="GO" id="GO:0005634">
    <property type="term" value="C:nucleus"/>
    <property type="evidence" value="ECO:0007669"/>
    <property type="project" value="UniProtKB-SubCell"/>
</dbReference>
<accession>A0A427XNM5</accession>
<dbReference type="EMBL" id="RSCE01000008">
    <property type="protein sequence ID" value="RSH80515.1"/>
    <property type="molecule type" value="Genomic_DNA"/>
</dbReference>
<comment type="subcellular location">
    <subcellularLocation>
        <location evidence="1">Nucleus</location>
    </subcellularLocation>
</comment>
<proteinExistence type="predicted"/>
<sequence length="191" mass="20908">MNVGGFAIGTTQNTYRITPIQQPERGPVMNAPLSRVPVGPPVIIQLDTWDEAGEVITPYRELPFLVCHLTLQTPTGEDAQSVRENENSTPVPTLYGTTIASPVEMKDQNGEDGVYFVFPDICVRFAGTFRLKAYVMRITGGPALDMCITESFDVVPEQEYVAPAVTELTQHFAAQNITSFGPQPMQGAGDW</sequence>
<feature type="domain" description="Velvet" evidence="5">
    <location>
        <begin position="9"/>
        <end position="182"/>
    </location>
</feature>
<protein>
    <recommendedName>
        <fullName evidence="5">Velvet domain-containing protein</fullName>
    </recommendedName>
</protein>
<evidence type="ECO:0000259" key="5">
    <source>
        <dbReference type="PROSITE" id="PS51821"/>
    </source>
</evidence>
<dbReference type="AlphaFoldDB" id="A0A427XNM5"/>
<dbReference type="InterPro" id="IPR038491">
    <property type="entry name" value="Velvet_dom_sf"/>
</dbReference>
<evidence type="ECO:0000313" key="6">
    <source>
        <dbReference type="EMBL" id="RSH80515.1"/>
    </source>
</evidence>
<dbReference type="Gene3D" id="2.60.40.3960">
    <property type="entry name" value="Velvet domain"/>
    <property type="match status" value="1"/>
</dbReference>
<reference evidence="6 7" key="1">
    <citation type="submission" date="2018-11" db="EMBL/GenBank/DDBJ databases">
        <title>Genome sequence of Apiotrichum porosum DSM 27194.</title>
        <authorList>
            <person name="Aliyu H."/>
            <person name="Gorte O."/>
            <person name="Ochsenreither K."/>
        </authorList>
    </citation>
    <scope>NUCLEOTIDE SEQUENCE [LARGE SCALE GENOMIC DNA]</scope>
    <source>
        <strain evidence="6 7">DSM 27194</strain>
    </source>
</reference>
<keyword evidence="4" id="KW-0539">Nucleus</keyword>
<name>A0A427XNM5_9TREE</name>
<keyword evidence="2" id="KW-0805">Transcription regulation</keyword>
<evidence type="ECO:0000256" key="4">
    <source>
        <dbReference type="ARBA" id="ARBA00023242"/>
    </source>
</evidence>
<organism evidence="6 7">
    <name type="scientific">Apiotrichum porosum</name>
    <dbReference type="NCBI Taxonomy" id="105984"/>
    <lineage>
        <taxon>Eukaryota</taxon>
        <taxon>Fungi</taxon>
        <taxon>Dikarya</taxon>
        <taxon>Basidiomycota</taxon>
        <taxon>Agaricomycotina</taxon>
        <taxon>Tremellomycetes</taxon>
        <taxon>Trichosporonales</taxon>
        <taxon>Trichosporonaceae</taxon>
        <taxon>Apiotrichum</taxon>
    </lineage>
</organism>
<keyword evidence="7" id="KW-1185">Reference proteome</keyword>
<dbReference type="GeneID" id="39593638"/>
<evidence type="ECO:0000313" key="7">
    <source>
        <dbReference type="Proteomes" id="UP000279236"/>
    </source>
</evidence>
<dbReference type="PANTHER" id="PTHR33572">
    <property type="entry name" value="SPORE DEVELOPMENT REGULATOR VOSA"/>
    <property type="match status" value="1"/>
</dbReference>
<gene>
    <name evidence="6" type="ORF">EHS24_009095</name>
</gene>
<comment type="caution">
    <text evidence="6">The sequence shown here is derived from an EMBL/GenBank/DDBJ whole genome shotgun (WGS) entry which is preliminary data.</text>
</comment>
<keyword evidence="3" id="KW-0804">Transcription</keyword>
<dbReference type="PROSITE" id="PS51821">
    <property type="entry name" value="VELVET"/>
    <property type="match status" value="1"/>
</dbReference>
<dbReference type="STRING" id="105984.A0A427XNM5"/>
<evidence type="ECO:0000256" key="1">
    <source>
        <dbReference type="ARBA" id="ARBA00004123"/>
    </source>
</evidence>
<dbReference type="InterPro" id="IPR037525">
    <property type="entry name" value="Velvet_dom"/>
</dbReference>